<feature type="compositionally biased region" description="Acidic residues" evidence="1">
    <location>
        <begin position="367"/>
        <end position="378"/>
    </location>
</feature>
<reference evidence="3" key="1">
    <citation type="submission" date="2017-05" db="UniProtKB">
        <authorList>
            <consortium name="EnsemblMetazoa"/>
        </authorList>
    </citation>
    <scope>IDENTIFICATION</scope>
</reference>
<accession>A0A1X7TLB9</accession>
<keyword evidence="2" id="KW-1133">Transmembrane helix</keyword>
<feature type="compositionally biased region" description="Low complexity" evidence="1">
    <location>
        <begin position="337"/>
        <end position="354"/>
    </location>
</feature>
<dbReference type="EnsemblMetazoa" id="Aqu2.1.15699_001">
    <property type="protein sequence ID" value="Aqu2.1.15699_001"/>
    <property type="gene ID" value="Aqu2.1.15699"/>
</dbReference>
<feature type="transmembrane region" description="Helical" evidence="2">
    <location>
        <begin position="33"/>
        <end position="56"/>
    </location>
</feature>
<proteinExistence type="predicted"/>
<dbReference type="InParanoid" id="A0A1X7TLB9"/>
<feature type="region of interest" description="Disordered" evidence="1">
    <location>
        <begin position="337"/>
        <end position="378"/>
    </location>
</feature>
<sequence length="378" mass="41887">MKSYIKTKVIRDKYLADSCTDTTYNEPGSYAQAAIADVFGFTSIVLWGVNIFWVVIDTSFYLQWKANYIMSNGPEQQQQEALEFQETEDTAPRTTQMNSNDNIEFAVFYEYKDRLADNLVFSLSDLALRAAGKKLIASAAAVSADKVGKTTTQKERATFLIGMVMNKMDRNLQEAAYVMQKFLESIDKHAQLHKFLSKKYEEIRNQMTQPEKEILKSLQAQIALNLEFDLNSVAGKLLKSGIITPAQHKVLINPAARFEDLAIDKVLDEIGALIKTEKRNFQVFVDDVLEEIGGPAETLAEKMRVSLGDNLSQAPPYPSPAPSYSSLAPSYSSLAPSYSSLAPSYSSPAPSYSGQPPPHPSSVTPDSDSDESESIDIN</sequence>
<evidence type="ECO:0000256" key="2">
    <source>
        <dbReference type="SAM" id="Phobius"/>
    </source>
</evidence>
<keyword evidence="2" id="KW-0812">Transmembrane</keyword>
<protein>
    <submittedName>
        <fullName evidence="3">Uncharacterized protein</fullName>
    </submittedName>
</protein>
<evidence type="ECO:0000256" key="1">
    <source>
        <dbReference type="SAM" id="MobiDB-lite"/>
    </source>
</evidence>
<name>A0A1X7TLB9_AMPQE</name>
<organism evidence="3">
    <name type="scientific">Amphimedon queenslandica</name>
    <name type="common">Sponge</name>
    <dbReference type="NCBI Taxonomy" id="400682"/>
    <lineage>
        <taxon>Eukaryota</taxon>
        <taxon>Metazoa</taxon>
        <taxon>Porifera</taxon>
        <taxon>Demospongiae</taxon>
        <taxon>Heteroscleromorpha</taxon>
        <taxon>Haplosclerida</taxon>
        <taxon>Niphatidae</taxon>
        <taxon>Amphimedon</taxon>
    </lineage>
</organism>
<dbReference type="OrthoDB" id="10006326at2759"/>
<keyword evidence="2" id="KW-0472">Membrane</keyword>
<dbReference type="AlphaFoldDB" id="A0A1X7TLB9"/>
<evidence type="ECO:0000313" key="3">
    <source>
        <dbReference type="EnsemblMetazoa" id="Aqu2.1.15699_001"/>
    </source>
</evidence>